<name>A0A9Q3KWD0_9BASI</name>
<comment type="caution">
    <text evidence="1">The sequence shown here is derived from an EMBL/GenBank/DDBJ whole genome shotgun (WGS) entry which is preliminary data.</text>
</comment>
<protein>
    <submittedName>
        <fullName evidence="1">Uncharacterized protein</fullName>
    </submittedName>
</protein>
<dbReference type="EMBL" id="AVOT02126893">
    <property type="protein sequence ID" value="MBW0587381.1"/>
    <property type="molecule type" value="Genomic_DNA"/>
</dbReference>
<proteinExistence type="predicted"/>
<evidence type="ECO:0000313" key="1">
    <source>
        <dbReference type="EMBL" id="MBW0587381.1"/>
    </source>
</evidence>
<dbReference type="Proteomes" id="UP000765509">
    <property type="component" value="Unassembled WGS sequence"/>
</dbReference>
<sequence length="109" mass="12018">MTTRGGFQYSIHSDVVELRSRVYPSKGKRKVKIPSVTESPQGSAISQRQVPEITIISETELELCMSSSNRYKSHSEGPNIHSYEPVKEVLQSVKGQGLGNVATNTPRSD</sequence>
<gene>
    <name evidence="1" type="ORF">O181_127096</name>
</gene>
<accession>A0A9Q3KWD0</accession>
<evidence type="ECO:0000313" key="2">
    <source>
        <dbReference type="Proteomes" id="UP000765509"/>
    </source>
</evidence>
<reference evidence="1" key="1">
    <citation type="submission" date="2021-03" db="EMBL/GenBank/DDBJ databases">
        <title>Draft genome sequence of rust myrtle Austropuccinia psidii MF-1, a brazilian biotype.</title>
        <authorList>
            <person name="Quecine M.C."/>
            <person name="Pachon D.M.R."/>
            <person name="Bonatelli M.L."/>
            <person name="Correr F.H."/>
            <person name="Franceschini L.M."/>
            <person name="Leite T.F."/>
            <person name="Margarido G.R.A."/>
            <person name="Almeida C.A."/>
            <person name="Ferrarezi J.A."/>
            <person name="Labate C.A."/>
        </authorList>
    </citation>
    <scope>NUCLEOTIDE SEQUENCE</scope>
    <source>
        <strain evidence="1">MF-1</strain>
    </source>
</reference>
<dbReference type="AlphaFoldDB" id="A0A9Q3KWD0"/>
<organism evidence="1 2">
    <name type="scientific">Austropuccinia psidii MF-1</name>
    <dbReference type="NCBI Taxonomy" id="1389203"/>
    <lineage>
        <taxon>Eukaryota</taxon>
        <taxon>Fungi</taxon>
        <taxon>Dikarya</taxon>
        <taxon>Basidiomycota</taxon>
        <taxon>Pucciniomycotina</taxon>
        <taxon>Pucciniomycetes</taxon>
        <taxon>Pucciniales</taxon>
        <taxon>Sphaerophragmiaceae</taxon>
        <taxon>Austropuccinia</taxon>
    </lineage>
</organism>
<keyword evidence="2" id="KW-1185">Reference proteome</keyword>